<reference evidence="2" key="1">
    <citation type="journal article" date="2017" name="Nature">
        <title>The sunflower genome provides insights into oil metabolism, flowering and Asterid evolution.</title>
        <authorList>
            <person name="Badouin H."/>
            <person name="Gouzy J."/>
            <person name="Grassa C.J."/>
            <person name="Murat F."/>
            <person name="Staton S.E."/>
            <person name="Cottret L."/>
            <person name="Lelandais-Briere C."/>
            <person name="Owens G.L."/>
            <person name="Carrere S."/>
            <person name="Mayjonade B."/>
            <person name="Legrand L."/>
            <person name="Gill N."/>
            <person name="Kane N.C."/>
            <person name="Bowers J.E."/>
            <person name="Hubner S."/>
            <person name="Bellec A."/>
            <person name="Berard A."/>
            <person name="Berges H."/>
            <person name="Blanchet N."/>
            <person name="Boniface M.C."/>
            <person name="Brunel D."/>
            <person name="Catrice O."/>
            <person name="Chaidir N."/>
            <person name="Claudel C."/>
            <person name="Donnadieu C."/>
            <person name="Faraut T."/>
            <person name="Fievet G."/>
            <person name="Helmstetter N."/>
            <person name="King M."/>
            <person name="Knapp S.J."/>
            <person name="Lai Z."/>
            <person name="Le Paslier M.C."/>
            <person name="Lippi Y."/>
            <person name="Lorenzon L."/>
            <person name="Mandel J.R."/>
            <person name="Marage G."/>
            <person name="Marchand G."/>
            <person name="Marquand E."/>
            <person name="Bret-Mestries E."/>
            <person name="Morien E."/>
            <person name="Nambeesan S."/>
            <person name="Nguyen T."/>
            <person name="Pegot-Espagnet P."/>
            <person name="Pouilly N."/>
            <person name="Raftis F."/>
            <person name="Sallet E."/>
            <person name="Schiex T."/>
            <person name="Thomas J."/>
            <person name="Vandecasteele C."/>
            <person name="Vares D."/>
            <person name="Vear F."/>
            <person name="Vautrin S."/>
            <person name="Crespi M."/>
            <person name="Mangin B."/>
            <person name="Burke J.M."/>
            <person name="Salse J."/>
            <person name="Munos S."/>
            <person name="Vincourt P."/>
            <person name="Rieseberg L.H."/>
            <person name="Langlade N.B."/>
        </authorList>
    </citation>
    <scope>NUCLEOTIDE SEQUENCE [LARGE SCALE GENOMIC DNA]</scope>
    <source>
        <strain evidence="2">cv. SF193</strain>
    </source>
</reference>
<evidence type="ECO:0000313" key="2">
    <source>
        <dbReference type="Proteomes" id="UP000215914"/>
    </source>
</evidence>
<protein>
    <submittedName>
        <fullName evidence="1">Uncharacterized protein</fullName>
    </submittedName>
</protein>
<keyword evidence="2" id="KW-1185">Reference proteome</keyword>
<dbReference type="Proteomes" id="UP000215914">
    <property type="component" value="Chromosome 3"/>
</dbReference>
<proteinExistence type="predicted"/>
<evidence type="ECO:0000313" key="1">
    <source>
        <dbReference type="EMBL" id="OTG32321.1"/>
    </source>
</evidence>
<sequence>MHLTTAKLTFLVDEEGVVVRRATGVAMKTEVVVVDGGCRVGGLGYIGEGVKTKTGY</sequence>
<gene>
    <name evidence="1" type="ORF">HannXRQ_Chr03g0085351</name>
</gene>
<organism evidence="1 2">
    <name type="scientific">Helianthus annuus</name>
    <name type="common">Common sunflower</name>
    <dbReference type="NCBI Taxonomy" id="4232"/>
    <lineage>
        <taxon>Eukaryota</taxon>
        <taxon>Viridiplantae</taxon>
        <taxon>Streptophyta</taxon>
        <taxon>Embryophyta</taxon>
        <taxon>Tracheophyta</taxon>
        <taxon>Spermatophyta</taxon>
        <taxon>Magnoliopsida</taxon>
        <taxon>eudicotyledons</taxon>
        <taxon>Gunneridae</taxon>
        <taxon>Pentapetalae</taxon>
        <taxon>asterids</taxon>
        <taxon>campanulids</taxon>
        <taxon>Asterales</taxon>
        <taxon>Asteraceae</taxon>
        <taxon>Asteroideae</taxon>
        <taxon>Heliantheae alliance</taxon>
        <taxon>Heliantheae</taxon>
        <taxon>Helianthus</taxon>
    </lineage>
</organism>
<dbReference type="InParanoid" id="A0A251VCE0"/>
<accession>A0A251VCE0</accession>
<name>A0A251VCE0_HELAN</name>
<dbReference type="AlphaFoldDB" id="A0A251VCE0"/>
<dbReference type="EMBL" id="CM007892">
    <property type="protein sequence ID" value="OTG32321.1"/>
    <property type="molecule type" value="Genomic_DNA"/>
</dbReference>